<dbReference type="EMBL" id="BAABJQ010000030">
    <property type="protein sequence ID" value="GAA5197487.1"/>
    <property type="molecule type" value="Genomic_DNA"/>
</dbReference>
<dbReference type="Proteomes" id="UP001501570">
    <property type="component" value="Unassembled WGS sequence"/>
</dbReference>
<evidence type="ECO:0000313" key="6">
    <source>
        <dbReference type="Proteomes" id="UP001501570"/>
    </source>
</evidence>
<protein>
    <submittedName>
        <fullName evidence="5">Glycosyltransferase family 4 protein</fullName>
    </submittedName>
</protein>
<organism evidence="5 6">
    <name type="scientific">Rugosimonospora acidiphila</name>
    <dbReference type="NCBI Taxonomy" id="556531"/>
    <lineage>
        <taxon>Bacteria</taxon>
        <taxon>Bacillati</taxon>
        <taxon>Actinomycetota</taxon>
        <taxon>Actinomycetes</taxon>
        <taxon>Micromonosporales</taxon>
        <taxon>Micromonosporaceae</taxon>
        <taxon>Rugosimonospora</taxon>
    </lineage>
</organism>
<dbReference type="Pfam" id="PF00534">
    <property type="entry name" value="Glycos_transf_1"/>
    <property type="match status" value="1"/>
</dbReference>
<keyword evidence="1" id="KW-0328">Glycosyltransferase</keyword>
<dbReference type="CDD" id="cd03802">
    <property type="entry name" value="GT4_AviGT4-like"/>
    <property type="match status" value="1"/>
</dbReference>
<feature type="domain" description="Glycosyl transferase family 1" evidence="3">
    <location>
        <begin position="170"/>
        <end position="290"/>
    </location>
</feature>
<dbReference type="PANTHER" id="PTHR12526:SF595">
    <property type="entry name" value="BLL5217 PROTEIN"/>
    <property type="match status" value="1"/>
</dbReference>
<accession>A0ABP9SLB7</accession>
<dbReference type="Pfam" id="PF13439">
    <property type="entry name" value="Glyco_transf_4"/>
    <property type="match status" value="1"/>
</dbReference>
<reference evidence="6" key="1">
    <citation type="journal article" date="2019" name="Int. J. Syst. Evol. Microbiol.">
        <title>The Global Catalogue of Microorganisms (GCM) 10K type strain sequencing project: providing services to taxonomists for standard genome sequencing and annotation.</title>
        <authorList>
            <consortium name="The Broad Institute Genomics Platform"/>
            <consortium name="The Broad Institute Genome Sequencing Center for Infectious Disease"/>
            <person name="Wu L."/>
            <person name="Ma J."/>
        </authorList>
    </citation>
    <scope>NUCLEOTIDE SEQUENCE [LARGE SCALE GENOMIC DNA]</scope>
    <source>
        <strain evidence="6">JCM 18304</strain>
    </source>
</reference>
<dbReference type="InterPro" id="IPR028098">
    <property type="entry name" value="Glyco_trans_4-like_N"/>
</dbReference>
<evidence type="ECO:0000259" key="3">
    <source>
        <dbReference type="Pfam" id="PF00534"/>
    </source>
</evidence>
<evidence type="ECO:0000313" key="5">
    <source>
        <dbReference type="EMBL" id="GAA5197487.1"/>
    </source>
</evidence>
<dbReference type="InterPro" id="IPR001296">
    <property type="entry name" value="Glyco_trans_1"/>
</dbReference>
<dbReference type="PANTHER" id="PTHR12526">
    <property type="entry name" value="GLYCOSYLTRANSFERASE"/>
    <property type="match status" value="1"/>
</dbReference>
<comment type="caution">
    <text evidence="5">The sequence shown here is derived from an EMBL/GenBank/DDBJ whole genome shotgun (WGS) entry which is preliminary data.</text>
</comment>
<dbReference type="Gene3D" id="3.40.50.2000">
    <property type="entry name" value="Glycogen Phosphorylase B"/>
    <property type="match status" value="2"/>
</dbReference>
<proteinExistence type="predicted"/>
<name>A0ABP9SLB7_9ACTN</name>
<feature type="domain" description="Glycosyltransferase subfamily 4-like N-terminal" evidence="4">
    <location>
        <begin position="18"/>
        <end position="159"/>
    </location>
</feature>
<evidence type="ECO:0000259" key="4">
    <source>
        <dbReference type="Pfam" id="PF13439"/>
    </source>
</evidence>
<evidence type="ECO:0000256" key="2">
    <source>
        <dbReference type="ARBA" id="ARBA00022679"/>
    </source>
</evidence>
<dbReference type="SUPFAM" id="SSF53756">
    <property type="entry name" value="UDP-Glycosyltransferase/glycogen phosphorylase"/>
    <property type="match status" value="1"/>
</dbReference>
<gene>
    <name evidence="5" type="ORF">GCM10023322_68810</name>
</gene>
<dbReference type="RefSeq" id="WP_345636842.1">
    <property type="nucleotide sequence ID" value="NZ_BAABJQ010000030.1"/>
</dbReference>
<evidence type="ECO:0000256" key="1">
    <source>
        <dbReference type="ARBA" id="ARBA00022676"/>
    </source>
</evidence>
<keyword evidence="6" id="KW-1185">Reference proteome</keyword>
<sequence length="351" mass="37073">MRIGVISTPWTPLPPPAYGGIEGVVDRLARGFIAAGHEVLVAAPGDSQCPARLIPDAPPADVDGMGLSEVELGHVVRAYNAMPDMDLVHDHTLCGPLYRHRPPGLPIVTTNHGPFRAQLRDIYQAMGRDVSLVAISHHQASTANGVPIARVIHHGIDVDSVPIGDGSGGYACFLGRMNPSKGVREAAMVAREAGIPLRIAAKMEEKGEREYFECAVSPLLNSDIEYLGEVGTEEKYELLGGACALLNPMQWPEPFGLVMIEALAAGTPVIATPAGSAPEIINDGVTGFLREDIAGLASSLGRLGELSREACREAAVGRFSTERMVADHLDLYAELIGAERPARPASGTSSG</sequence>
<keyword evidence="2" id="KW-0808">Transferase</keyword>